<organism evidence="2 3">
    <name type="scientific">Piscibacillus halophilus</name>
    <dbReference type="NCBI Taxonomy" id="571933"/>
    <lineage>
        <taxon>Bacteria</taxon>
        <taxon>Bacillati</taxon>
        <taxon>Bacillota</taxon>
        <taxon>Bacilli</taxon>
        <taxon>Bacillales</taxon>
        <taxon>Bacillaceae</taxon>
        <taxon>Piscibacillus</taxon>
    </lineage>
</organism>
<keyword evidence="1" id="KW-1133">Transmembrane helix</keyword>
<dbReference type="OrthoDB" id="2939251at2"/>
<accession>A0A1H9KU19</accession>
<gene>
    <name evidence="2" type="ORF">SAMN05216362_1412</name>
</gene>
<keyword evidence="3" id="KW-1185">Reference proteome</keyword>
<evidence type="ECO:0000313" key="2">
    <source>
        <dbReference type="EMBL" id="SER02630.1"/>
    </source>
</evidence>
<protein>
    <submittedName>
        <fullName evidence="2">Uncharacterized protein</fullName>
    </submittedName>
</protein>
<dbReference type="Proteomes" id="UP000199427">
    <property type="component" value="Unassembled WGS sequence"/>
</dbReference>
<keyword evidence="1" id="KW-0812">Transmembrane</keyword>
<sequence>MKTRTKVLIAIGTLSFLMVIFLYGTQSYFNYKEINLASDRCYEIGGTPIVEKDFLTSNYSFSCNVDG</sequence>
<keyword evidence="1" id="KW-0472">Membrane</keyword>
<reference evidence="2 3" key="1">
    <citation type="submission" date="2016-10" db="EMBL/GenBank/DDBJ databases">
        <authorList>
            <person name="de Groot N.N."/>
        </authorList>
    </citation>
    <scope>NUCLEOTIDE SEQUENCE [LARGE SCALE GENOMIC DNA]</scope>
    <source>
        <strain evidence="2 3">DSM 21633</strain>
    </source>
</reference>
<dbReference type="AlphaFoldDB" id="A0A1H9KU19"/>
<evidence type="ECO:0000313" key="3">
    <source>
        <dbReference type="Proteomes" id="UP000199427"/>
    </source>
</evidence>
<dbReference type="EMBL" id="FOES01000041">
    <property type="protein sequence ID" value="SER02630.1"/>
    <property type="molecule type" value="Genomic_DNA"/>
</dbReference>
<feature type="transmembrane region" description="Helical" evidence="1">
    <location>
        <begin position="7"/>
        <end position="25"/>
    </location>
</feature>
<evidence type="ECO:0000256" key="1">
    <source>
        <dbReference type="SAM" id="Phobius"/>
    </source>
</evidence>
<name>A0A1H9KU19_9BACI</name>
<proteinExistence type="predicted"/>